<keyword evidence="5" id="KW-1185">Reference proteome</keyword>
<sequence>MSNRAALRYDTDADARAREIETQMTDDERFSLLVSVMGASEMLPVRDERIPADVPMSAGYVPGVARLGVPALLMSDAGLGVTNPGYRPGDTATALPAGLALAATFDPALARAAGEVVGTEARSRGFNVLLAGGINLARDPRNGRNFEYLSEDPLLSATMAAASINGIQQQQVISTIKHYSLNCNETNRHWLDAVIDPDAHRESDLLAFQIAIERSQPGAVMTAYNKVNGEYAGGNDALINTVLKGAWGYRGWVMSDWGATRSWEYALKGLDQESGAQIDALLWQGEAFSGPLRAAYADGRLSRERLSDMVRRILRSMFAVGIDRWGAAPALDMSAHHRIALQIARQGIVLLKNDGVLPLGTESEAHVAVIGGYAQLGVVAGCGSSTVVPPGGYADVLPIGEPGPLSGFRSLYLLPSPPLTELRQHLPHARIEFDPGLSPAEAVLAARRADIAIVFVIRVEGEGFDNADLSLPWGQDSVIAAVAAANPNTVVVLETGNPVAMPWRDSANAIVQAWYPGQAGGQAIAEVLTGTVNPSGRLPITFPVDLRQTPRPGLPGLGAPWGTPTTICYREGADVGYRWFARQGHVPMFAFGHGLCYTSFEHRDLVVSAGDTVTASCTVMNTGDRAGADVPQLYLTAAPSEKRLRLLGFERVELEPGESRRVTIEAEPRLLARYDGGAGGWRLEPGTYSIALATSATAPQLVAEVQLGGRFLGR</sequence>
<dbReference type="Pfam" id="PF00933">
    <property type="entry name" value="Glyco_hydro_3"/>
    <property type="match status" value="1"/>
</dbReference>
<dbReference type="InterPro" id="IPR036881">
    <property type="entry name" value="Glyco_hydro_3_C_sf"/>
</dbReference>
<dbReference type="SUPFAM" id="SSF52279">
    <property type="entry name" value="Beta-D-glucan exohydrolase, C-terminal domain"/>
    <property type="match status" value="1"/>
</dbReference>
<dbReference type="PANTHER" id="PTHR42715:SF10">
    <property type="entry name" value="BETA-GLUCOSIDASE"/>
    <property type="match status" value="1"/>
</dbReference>
<feature type="domain" description="Fibronectin type III-like" evidence="3">
    <location>
        <begin position="629"/>
        <end position="696"/>
    </location>
</feature>
<name>A0A7I9XVU7_9MYCO</name>
<accession>A0A7I9XVU7</accession>
<dbReference type="Gene3D" id="2.60.40.10">
    <property type="entry name" value="Immunoglobulins"/>
    <property type="match status" value="1"/>
</dbReference>
<dbReference type="PRINTS" id="PR00133">
    <property type="entry name" value="GLHYDRLASE3"/>
</dbReference>
<evidence type="ECO:0000313" key="5">
    <source>
        <dbReference type="Proteomes" id="UP000465361"/>
    </source>
</evidence>
<dbReference type="InterPro" id="IPR002772">
    <property type="entry name" value="Glyco_hydro_3_C"/>
</dbReference>
<dbReference type="FunFam" id="3.40.50.1700:FF:000011">
    <property type="entry name" value="Exported beta-glucosidase"/>
    <property type="match status" value="1"/>
</dbReference>
<dbReference type="FunFam" id="3.20.20.300:FF:000016">
    <property type="entry name" value="Exported beta-glucosidase"/>
    <property type="match status" value="1"/>
</dbReference>
<dbReference type="InterPro" id="IPR001764">
    <property type="entry name" value="Glyco_hydro_3_N"/>
</dbReference>
<dbReference type="AlphaFoldDB" id="A0A7I9XVU7"/>
<keyword evidence="2" id="KW-0378">Hydrolase</keyword>
<dbReference type="GO" id="GO:0005975">
    <property type="term" value="P:carbohydrate metabolic process"/>
    <property type="evidence" value="ECO:0007669"/>
    <property type="project" value="InterPro"/>
</dbReference>
<dbReference type="InterPro" id="IPR017853">
    <property type="entry name" value="GH"/>
</dbReference>
<dbReference type="EMBL" id="BLKW01000002">
    <property type="protein sequence ID" value="GFG73914.1"/>
    <property type="molecule type" value="Genomic_DNA"/>
</dbReference>
<dbReference type="SMART" id="SM01217">
    <property type="entry name" value="Fn3_like"/>
    <property type="match status" value="1"/>
</dbReference>
<dbReference type="InterPro" id="IPR050288">
    <property type="entry name" value="Cellulose_deg_GH3"/>
</dbReference>
<proteinExistence type="inferred from homology"/>
<gene>
    <name evidence="4" type="primary">bglS</name>
    <name evidence="4" type="ORF">MBOT_12790</name>
</gene>
<dbReference type="InterPro" id="IPR013783">
    <property type="entry name" value="Ig-like_fold"/>
</dbReference>
<evidence type="ECO:0000256" key="1">
    <source>
        <dbReference type="ARBA" id="ARBA00005336"/>
    </source>
</evidence>
<dbReference type="InterPro" id="IPR026891">
    <property type="entry name" value="Fn3-like"/>
</dbReference>
<dbReference type="Pfam" id="PF01915">
    <property type="entry name" value="Glyco_hydro_3_C"/>
    <property type="match status" value="1"/>
</dbReference>
<dbReference type="Proteomes" id="UP000465361">
    <property type="component" value="Unassembled WGS sequence"/>
</dbReference>
<reference evidence="4 5" key="1">
    <citation type="journal article" date="2019" name="Emerg. Microbes Infect.">
        <title>Comprehensive subspecies identification of 175 nontuberculous mycobacteria species based on 7547 genomic profiles.</title>
        <authorList>
            <person name="Matsumoto Y."/>
            <person name="Kinjo T."/>
            <person name="Motooka D."/>
            <person name="Nabeya D."/>
            <person name="Jung N."/>
            <person name="Uechi K."/>
            <person name="Horii T."/>
            <person name="Iida T."/>
            <person name="Fujita J."/>
            <person name="Nakamura S."/>
        </authorList>
    </citation>
    <scope>NUCLEOTIDE SEQUENCE [LARGE SCALE GENOMIC DNA]</scope>
    <source>
        <strain evidence="4 5">JCM 17322</strain>
    </source>
</reference>
<evidence type="ECO:0000256" key="2">
    <source>
        <dbReference type="ARBA" id="ARBA00022801"/>
    </source>
</evidence>
<dbReference type="Gene3D" id="3.40.50.1700">
    <property type="entry name" value="Glycoside hydrolase family 3 C-terminal domain"/>
    <property type="match status" value="1"/>
</dbReference>
<protein>
    <submittedName>
        <fullName evidence="4">Beta-glucosidase</fullName>
    </submittedName>
</protein>
<dbReference type="Pfam" id="PF14310">
    <property type="entry name" value="Fn3-like"/>
    <property type="match status" value="1"/>
</dbReference>
<dbReference type="InterPro" id="IPR036962">
    <property type="entry name" value="Glyco_hydro_3_N_sf"/>
</dbReference>
<evidence type="ECO:0000313" key="4">
    <source>
        <dbReference type="EMBL" id="GFG73914.1"/>
    </source>
</evidence>
<organism evidence="4 5">
    <name type="scientific">Mycobacterium botniense</name>
    <dbReference type="NCBI Taxonomy" id="84962"/>
    <lineage>
        <taxon>Bacteria</taxon>
        <taxon>Bacillati</taxon>
        <taxon>Actinomycetota</taxon>
        <taxon>Actinomycetes</taxon>
        <taxon>Mycobacteriales</taxon>
        <taxon>Mycobacteriaceae</taxon>
        <taxon>Mycobacterium</taxon>
    </lineage>
</organism>
<comment type="caution">
    <text evidence="4">The sequence shown here is derived from an EMBL/GenBank/DDBJ whole genome shotgun (WGS) entry which is preliminary data.</text>
</comment>
<dbReference type="SUPFAM" id="SSF51445">
    <property type="entry name" value="(Trans)glycosidases"/>
    <property type="match status" value="1"/>
</dbReference>
<dbReference type="PANTHER" id="PTHR42715">
    <property type="entry name" value="BETA-GLUCOSIDASE"/>
    <property type="match status" value="1"/>
</dbReference>
<comment type="similarity">
    <text evidence="1">Belongs to the glycosyl hydrolase 3 family.</text>
</comment>
<dbReference type="Gene3D" id="3.20.20.300">
    <property type="entry name" value="Glycoside hydrolase, family 3, N-terminal domain"/>
    <property type="match status" value="1"/>
</dbReference>
<dbReference type="GO" id="GO:0004553">
    <property type="term" value="F:hydrolase activity, hydrolyzing O-glycosyl compounds"/>
    <property type="evidence" value="ECO:0007669"/>
    <property type="project" value="InterPro"/>
</dbReference>
<evidence type="ECO:0000259" key="3">
    <source>
        <dbReference type="SMART" id="SM01217"/>
    </source>
</evidence>